<feature type="compositionally biased region" description="Acidic residues" evidence="4">
    <location>
        <begin position="1401"/>
        <end position="1411"/>
    </location>
</feature>
<dbReference type="InterPro" id="IPR002035">
    <property type="entry name" value="VWF_A"/>
</dbReference>
<evidence type="ECO:0000256" key="4">
    <source>
        <dbReference type="SAM" id="MobiDB-lite"/>
    </source>
</evidence>
<evidence type="ECO:0000313" key="7">
    <source>
        <dbReference type="Proteomes" id="UP001415857"/>
    </source>
</evidence>
<dbReference type="GO" id="GO:0005524">
    <property type="term" value="F:ATP binding"/>
    <property type="evidence" value="ECO:0007669"/>
    <property type="project" value="UniProtKB-KW"/>
</dbReference>
<comment type="caution">
    <text evidence="6">The sequence shown here is derived from an EMBL/GenBank/DDBJ whole genome shotgun (WGS) entry which is preliminary data.</text>
</comment>
<reference evidence="6 7" key="1">
    <citation type="journal article" date="2024" name="Plant J.">
        <title>Genome sequences and population genomics reveal climatic adaptation and genomic divergence between two closely related sweetgum species.</title>
        <authorList>
            <person name="Xu W.Q."/>
            <person name="Ren C.Q."/>
            <person name="Zhang X.Y."/>
            <person name="Comes H.P."/>
            <person name="Liu X.H."/>
            <person name="Li Y.G."/>
            <person name="Kettle C.J."/>
            <person name="Jalonen R."/>
            <person name="Gaisberger H."/>
            <person name="Ma Y.Z."/>
            <person name="Qiu Y.X."/>
        </authorList>
    </citation>
    <scope>NUCLEOTIDE SEQUENCE [LARGE SCALE GENOMIC DNA]</scope>
    <source>
        <strain evidence="6">Hangzhou</strain>
    </source>
</reference>
<dbReference type="GO" id="GO:0000055">
    <property type="term" value="P:ribosomal large subunit export from nucleus"/>
    <property type="evidence" value="ECO:0007669"/>
    <property type="project" value="TreeGrafter"/>
</dbReference>
<sequence length="2055" mass="233099">MKLGLSLVVSSTLQKEFLNKVEQDNMDRVLGTIYSFMRFPRGCAFKSISVEVNRRQPEFLSFDVNFPTDIWAVDMALLEKLVTITRDINADNTVSVLRLKAAVHQNILVRVAHHVANGQLLDNASFVLLDKIFDQFTSLWMNMKVQAKNREDYEAQQYKFRPRAFKIESIFEFDVSTVGNLSANEIFLEWQEFFSEEFTERKEASEEHETLVEEWNIMHERILKNLVHTHNHLFGSHDLSLAPGIIRVSDADRLLSFIDSYTLGVEIIKDLKGLFSSSLDAKLVPEHLLRLSLEHEQKFVSPDKSDHIYNFYKDSNAPVMSRMVKLLNSLQQRIISLLNEWEDHPGLQKIMDVIEMLLTIPLCTPLAKALSGLQFLLTEPRYYRKMFQNSLCPMEFDSWPALLDEVQDQFEINAGKLWFPLYSVLHHRHSADIAGYNQSTIQSLEEFIQTSSIGEFRKRLQLLFAFYGQINAGISLGSYSSPCQMENMKILYNIFGFYVQFLPTTLEHIEANRRNIERELKELLKLCRWERSESYLSIENSKRTRQKLRKLIQKYTDLLQQPIILILNQEAARKGIKTQSIQGPKLLNDVSDKKEGILSTTFDMTQFGDMDRSVWYADWRKKVDIALQNLHLGRTSESDFSFSCFEDTEAVASSIRQCLASQSACLVYQQEWKEVWWTLEKICKTAMNCADLWKNVDRSLGKRRALSEFLKLLERCGLARHKSKFSEDQLKSNESSWWFLQPSYDVLHLLLTQGRESYGDADVSASIQLQCLPHESLDTEWKTANQYYFRSMASMQVLRQICLNFHKDFTLEQVNRAGSFLNHLIVIQQEQRAAAYGFAEQLGRLRKCVSSLENLYSNSIASDNRTGSECSIIPNQYATFKCMWNQKQLFDSLCAMLHEESLLLRTVESTHLNTCQSVKAEANRILVFIEKFVPVFHKSKESLDNFLLGHDRFITTVAASLRPFVISKQMEQLVFQNFKAISEFEEHLCDLRGQDGDRRSVKEALLSHFEDLFKEAKLMEEEFKSSLETRSESRTPHEVAKYCNGNYSELEAGFSRALKITVKHITDAFQTLGSLSNGRPLSEESLGNIPSWKVLFESYAANLRLDLLYDELLKTIFCAEKLLDHSGNQSPSLSFTVGAHFKHLHVLVDLILNFSDCLLHDFLALHKNVSMMTRVLANLFASLYSEGFGISTENQVDDTSCDMSKDAAGTGMGEGAGLNDVSDQINDEDQLLGTQKQSEEQETLNEVPNKNDKGIEMEEDFAADAFSVSEESADDDNEESEDEQLESAMGETGVDSEVVDEKLWNENEDENPNNTNEKYETGPSVRDRDPGCRELRAKEDCANAADDPGELNPDDGGDQNDENASQDGLGDTENMEDMNMDKDDAFTDPSGLKFDETKQDFEEDMDMDEQESAGPMEEAYPEDNDASAENGNGEEEKTNPTDETLDDAESEQVGGTSERDNSATEHEENAKMDLVAPRKDMFDPGNSDFASDHVPNAASASQPKGDLQAADSKNVAPEARSSNSSDIHNDVAPIRGLPSAAESEMEFVVADSSKDGRLTEDQPKTQFPQHDPTSVQKSQPNPYRNVGDALEQWKEKVKVSVDLQENNTENADDTVDENADEYGYISQFEKGTAQALGPATSDQIDRNINGSKPDGDGLTANEEDLAETKTEKQDSETHPTRSCTSVLKNKIEEQLQISDLQKSPKEGSLEAHGHINGDPGSLSESLVSIKKSYTSEDIHQLSKLSLTDNELGKAQNLENPSDDMKDNATTLWRRYELLTTRLSQELAEQLRLVMEPTLASKLQGDYKTGKRINMKKVIPYIASHYRKDKIWLRRTRPNKRDYQVVIAVDDSRSMSESNCGGVAVEALVTVCRAMSQLEVGNLAVASFGKKGNIRLLHDFDQPFTGEAGVKMISSLTFKQENTIADEPVVDLLKYLNNMLDAAVANARLPTGQNPLQQLVLIIADGRFHEKENLKRCVRDVLNKKRMVAFLLLDSPQESIMDLMEASFQGGNIKFTKYLDSFPFPFYIVLKNIEALPRTLADLLRQWFELMQYSRD</sequence>
<feature type="compositionally biased region" description="Basic and acidic residues" evidence="4">
    <location>
        <begin position="1317"/>
        <end position="1341"/>
    </location>
</feature>
<feature type="region of interest" description="Disordered" evidence="4">
    <location>
        <begin position="1267"/>
        <end position="1588"/>
    </location>
</feature>
<dbReference type="PANTHER" id="PTHR48103:SF2">
    <property type="entry name" value="MIDASIN"/>
    <property type="match status" value="1"/>
</dbReference>
<feature type="compositionally biased region" description="Basic and acidic residues" evidence="4">
    <location>
        <begin position="1666"/>
        <end position="1679"/>
    </location>
</feature>
<gene>
    <name evidence="6" type="ORF">L1049_011033</name>
</gene>
<dbReference type="PROSITE" id="PS50234">
    <property type="entry name" value="VWFA"/>
    <property type="match status" value="1"/>
</dbReference>
<feature type="coiled-coil region" evidence="3">
    <location>
        <begin position="506"/>
        <end position="561"/>
    </location>
</feature>
<feature type="compositionally biased region" description="Basic and acidic residues" evidence="4">
    <location>
        <begin position="1703"/>
        <end position="1715"/>
    </location>
</feature>
<dbReference type="EMBL" id="JBBPBK010000006">
    <property type="protein sequence ID" value="KAK9282811.1"/>
    <property type="molecule type" value="Genomic_DNA"/>
</dbReference>
<evidence type="ECO:0000256" key="3">
    <source>
        <dbReference type="SAM" id="Coils"/>
    </source>
</evidence>
<feature type="compositionally biased region" description="Basic and acidic residues" evidence="4">
    <location>
        <begin position="1552"/>
        <end position="1563"/>
    </location>
</feature>
<evidence type="ECO:0000259" key="5">
    <source>
        <dbReference type="PROSITE" id="PS50234"/>
    </source>
</evidence>
<feature type="compositionally biased region" description="Acidic residues" evidence="4">
    <location>
        <begin position="1271"/>
        <end position="1285"/>
    </location>
</feature>
<feature type="compositionally biased region" description="Polar residues" evidence="4">
    <location>
        <begin position="1564"/>
        <end position="1582"/>
    </location>
</feature>
<keyword evidence="3" id="KW-0175">Coiled coil</keyword>
<feature type="domain" description="VWFA" evidence="5">
    <location>
        <begin position="1843"/>
        <end position="2043"/>
    </location>
</feature>
<dbReference type="Proteomes" id="UP001415857">
    <property type="component" value="Unassembled WGS sequence"/>
</dbReference>
<organism evidence="6 7">
    <name type="scientific">Liquidambar formosana</name>
    <name type="common">Formosan gum</name>
    <dbReference type="NCBI Taxonomy" id="63359"/>
    <lineage>
        <taxon>Eukaryota</taxon>
        <taxon>Viridiplantae</taxon>
        <taxon>Streptophyta</taxon>
        <taxon>Embryophyta</taxon>
        <taxon>Tracheophyta</taxon>
        <taxon>Spermatophyta</taxon>
        <taxon>Magnoliopsida</taxon>
        <taxon>eudicotyledons</taxon>
        <taxon>Gunneridae</taxon>
        <taxon>Pentapetalae</taxon>
        <taxon>Saxifragales</taxon>
        <taxon>Altingiaceae</taxon>
        <taxon>Liquidambar</taxon>
    </lineage>
</organism>
<keyword evidence="7" id="KW-1185">Reference proteome</keyword>
<evidence type="ECO:0000256" key="1">
    <source>
        <dbReference type="ARBA" id="ARBA00022741"/>
    </source>
</evidence>
<dbReference type="SUPFAM" id="SSF53300">
    <property type="entry name" value="vWA-like"/>
    <property type="match status" value="1"/>
</dbReference>
<feature type="region of interest" description="Disordered" evidence="4">
    <location>
        <begin position="1703"/>
        <end position="1722"/>
    </location>
</feature>
<dbReference type="InterPro" id="IPR036465">
    <property type="entry name" value="vWFA_dom_sf"/>
</dbReference>
<proteinExistence type="predicted"/>
<accession>A0AAP0RW25</accession>
<dbReference type="FunFam" id="3.40.50.410:FF:000114">
    <property type="entry name" value="Midasin"/>
    <property type="match status" value="1"/>
</dbReference>
<name>A0AAP0RW25_LIQFO</name>
<evidence type="ECO:0000256" key="2">
    <source>
        <dbReference type="ARBA" id="ARBA00022840"/>
    </source>
</evidence>
<feature type="compositionally biased region" description="Acidic residues" evidence="4">
    <location>
        <begin position="1347"/>
        <end position="1361"/>
    </location>
</feature>
<dbReference type="GO" id="GO:0000027">
    <property type="term" value="P:ribosomal large subunit assembly"/>
    <property type="evidence" value="ECO:0007669"/>
    <property type="project" value="TreeGrafter"/>
</dbReference>
<dbReference type="PANTHER" id="PTHR48103">
    <property type="entry name" value="MIDASIN-RELATED"/>
    <property type="match status" value="1"/>
</dbReference>
<dbReference type="GO" id="GO:0005634">
    <property type="term" value="C:nucleus"/>
    <property type="evidence" value="ECO:0007669"/>
    <property type="project" value="TreeGrafter"/>
</dbReference>
<dbReference type="GO" id="GO:0030687">
    <property type="term" value="C:preribosome, large subunit precursor"/>
    <property type="evidence" value="ECO:0007669"/>
    <property type="project" value="TreeGrafter"/>
</dbReference>
<evidence type="ECO:0000313" key="6">
    <source>
        <dbReference type="EMBL" id="KAK9282811.1"/>
    </source>
</evidence>
<feature type="region of interest" description="Disordered" evidence="4">
    <location>
        <begin position="1629"/>
        <end position="1688"/>
    </location>
</feature>
<feature type="region of interest" description="Disordered" evidence="4">
    <location>
        <begin position="1235"/>
        <end position="1254"/>
    </location>
</feature>
<feature type="compositionally biased region" description="Basic and acidic residues" evidence="4">
    <location>
        <begin position="1457"/>
        <end position="1482"/>
    </location>
</feature>
<feature type="compositionally biased region" description="Polar residues" evidence="4">
    <location>
        <begin position="1640"/>
        <end position="1650"/>
    </location>
</feature>
<protein>
    <recommendedName>
        <fullName evidence="5">VWFA domain-containing protein</fullName>
    </recommendedName>
</protein>
<keyword evidence="1" id="KW-0547">Nucleotide-binding</keyword>
<keyword evidence="2" id="KW-0067">ATP-binding</keyword>